<proteinExistence type="predicted"/>
<protein>
    <submittedName>
        <fullName evidence="2">Transcriptional regulator</fullName>
    </submittedName>
</protein>
<dbReference type="InterPro" id="IPR045745">
    <property type="entry name" value="HTH_58_Actinobacteria-type"/>
</dbReference>
<reference evidence="2 3" key="1">
    <citation type="submission" date="2019-07" db="EMBL/GenBank/DDBJ databases">
        <title>complete genome sequencing of Ornithinimicrobium sp. H23M54.</title>
        <authorList>
            <person name="Bae J.-W."/>
            <person name="Lee S.-Y."/>
        </authorList>
    </citation>
    <scope>NUCLEOTIDE SEQUENCE [LARGE SCALE GENOMIC DNA]</scope>
    <source>
        <strain evidence="2 3">H23M54</strain>
    </source>
</reference>
<evidence type="ECO:0000313" key="2">
    <source>
        <dbReference type="EMBL" id="QDO90494.1"/>
    </source>
</evidence>
<dbReference type="EMBL" id="CP041616">
    <property type="protein sequence ID" value="QDO90494.1"/>
    <property type="molecule type" value="Genomic_DNA"/>
</dbReference>
<name>A0A516GG37_9MICO</name>
<keyword evidence="3" id="KW-1185">Reference proteome</keyword>
<dbReference type="Proteomes" id="UP000315395">
    <property type="component" value="Chromosome"/>
</dbReference>
<accession>A0A516GG37</accession>
<gene>
    <name evidence="2" type="ORF">FNH13_17665</name>
</gene>
<evidence type="ECO:0000313" key="3">
    <source>
        <dbReference type="Proteomes" id="UP000315395"/>
    </source>
</evidence>
<organism evidence="2 3">
    <name type="scientific">Ornithinimicrobium ciconiae</name>
    <dbReference type="NCBI Taxonomy" id="2594265"/>
    <lineage>
        <taxon>Bacteria</taxon>
        <taxon>Bacillati</taxon>
        <taxon>Actinomycetota</taxon>
        <taxon>Actinomycetes</taxon>
        <taxon>Micrococcales</taxon>
        <taxon>Ornithinimicrobiaceae</taxon>
        <taxon>Ornithinimicrobium</taxon>
    </lineage>
</organism>
<dbReference type="KEGG" id="orz:FNH13_17665"/>
<dbReference type="Pfam" id="PF19575">
    <property type="entry name" value="HTH_58"/>
    <property type="match status" value="1"/>
</dbReference>
<feature type="domain" description="Helix-turn-helix" evidence="1">
    <location>
        <begin position="2"/>
        <end position="51"/>
    </location>
</feature>
<dbReference type="AlphaFoldDB" id="A0A516GG37"/>
<evidence type="ECO:0000259" key="1">
    <source>
        <dbReference type="Pfam" id="PF19575"/>
    </source>
</evidence>
<sequence>MRARLIEHCARRYSEDRASLRVIAAETGRSQTAVRRALAQARVPLRGPGAPQIEESEPG</sequence>